<comment type="caution">
    <text evidence="2">The sequence shown here is derived from an EMBL/GenBank/DDBJ whole genome shotgun (WGS) entry which is preliminary data.</text>
</comment>
<evidence type="ECO:0000313" key="2">
    <source>
        <dbReference type="EMBL" id="TXF88835.1"/>
    </source>
</evidence>
<keyword evidence="1" id="KW-0472">Membrane</keyword>
<dbReference type="OrthoDB" id="111691at2"/>
<keyword evidence="1" id="KW-0812">Transmembrane</keyword>
<reference evidence="2 3" key="1">
    <citation type="submission" date="2019-08" db="EMBL/GenBank/DDBJ databases">
        <title>Lewinella sp. strain SSH13 Genome sequencing and assembly.</title>
        <authorList>
            <person name="Kim I."/>
        </authorList>
    </citation>
    <scope>NUCLEOTIDE SEQUENCE [LARGE SCALE GENOMIC DNA]</scope>
    <source>
        <strain evidence="2 3">SSH13</strain>
    </source>
</reference>
<accession>A0A5C7FGS8</accession>
<protein>
    <recommendedName>
        <fullName evidence="4">PepSY domain-containing protein</fullName>
    </recommendedName>
</protein>
<organism evidence="2 3">
    <name type="scientific">Neolewinella aurantiaca</name>
    <dbReference type="NCBI Taxonomy" id="2602767"/>
    <lineage>
        <taxon>Bacteria</taxon>
        <taxon>Pseudomonadati</taxon>
        <taxon>Bacteroidota</taxon>
        <taxon>Saprospiria</taxon>
        <taxon>Saprospirales</taxon>
        <taxon>Lewinellaceae</taxon>
        <taxon>Neolewinella</taxon>
    </lineage>
</organism>
<gene>
    <name evidence="2" type="ORF">FUA23_13380</name>
</gene>
<name>A0A5C7FGS8_9BACT</name>
<evidence type="ECO:0008006" key="4">
    <source>
        <dbReference type="Google" id="ProtNLM"/>
    </source>
</evidence>
<dbReference type="Proteomes" id="UP000321907">
    <property type="component" value="Unassembled WGS sequence"/>
</dbReference>
<evidence type="ECO:0000256" key="1">
    <source>
        <dbReference type="SAM" id="Phobius"/>
    </source>
</evidence>
<evidence type="ECO:0000313" key="3">
    <source>
        <dbReference type="Proteomes" id="UP000321907"/>
    </source>
</evidence>
<dbReference type="InterPro" id="IPR005625">
    <property type="entry name" value="PepSY-ass_TM"/>
</dbReference>
<sequence length="120" mass="13483">MTDHPGDQTDSSSVYIEVSRSEGVIYNNDYRFFDQNTLEELPSNSIYAKYEDADLADMVIRLNYDIHIGSIGGLAGKIIAFFASIIIASLPVTGVLIWYGRRKKSKKRKPKRELVGHQSA</sequence>
<dbReference type="EMBL" id="VOXD01000019">
    <property type="protein sequence ID" value="TXF88835.1"/>
    <property type="molecule type" value="Genomic_DNA"/>
</dbReference>
<keyword evidence="1" id="KW-1133">Transmembrane helix</keyword>
<feature type="transmembrane region" description="Helical" evidence="1">
    <location>
        <begin position="78"/>
        <end position="99"/>
    </location>
</feature>
<dbReference type="Pfam" id="PF03929">
    <property type="entry name" value="PepSY_TM"/>
    <property type="match status" value="1"/>
</dbReference>
<keyword evidence="3" id="KW-1185">Reference proteome</keyword>
<proteinExistence type="predicted"/>
<dbReference type="AlphaFoldDB" id="A0A5C7FGS8"/>